<gene>
    <name evidence="2" type="ORF">CVV64_07925</name>
</gene>
<evidence type="ECO:0000313" key="3">
    <source>
        <dbReference type="Proteomes" id="UP000233256"/>
    </source>
</evidence>
<protein>
    <submittedName>
        <fullName evidence="2">Uncharacterized protein</fullName>
    </submittedName>
</protein>
<name>A0A2N1PR47_9BACT</name>
<dbReference type="Proteomes" id="UP000233256">
    <property type="component" value="Unassembled WGS sequence"/>
</dbReference>
<dbReference type="Gene3D" id="3.40.640.10">
    <property type="entry name" value="Type I PLP-dependent aspartate aminotransferase-like (Major domain)"/>
    <property type="match status" value="1"/>
</dbReference>
<dbReference type="EMBL" id="PGXC01000004">
    <property type="protein sequence ID" value="PKK90797.1"/>
    <property type="molecule type" value="Genomic_DNA"/>
</dbReference>
<proteinExistence type="inferred from homology"/>
<evidence type="ECO:0000313" key="2">
    <source>
        <dbReference type="EMBL" id="PKK90797.1"/>
    </source>
</evidence>
<comment type="similarity">
    <text evidence="1">Belongs to the DegT/DnrJ/EryC1 family.</text>
</comment>
<organism evidence="2 3">
    <name type="scientific">Candidatus Wallbacteria bacterium HGW-Wallbacteria-1</name>
    <dbReference type="NCBI Taxonomy" id="2013854"/>
    <lineage>
        <taxon>Bacteria</taxon>
        <taxon>Candidatus Walliibacteriota</taxon>
    </lineage>
</organism>
<dbReference type="InterPro" id="IPR000653">
    <property type="entry name" value="DegT/StrS_aminotransferase"/>
</dbReference>
<dbReference type="Pfam" id="PF01041">
    <property type="entry name" value="DegT_DnrJ_EryC1"/>
    <property type="match status" value="1"/>
</dbReference>
<accession>A0A2N1PR47</accession>
<dbReference type="SUPFAM" id="SSF53383">
    <property type="entry name" value="PLP-dependent transferases"/>
    <property type="match status" value="1"/>
</dbReference>
<dbReference type="InterPro" id="IPR015424">
    <property type="entry name" value="PyrdxlP-dep_Trfase"/>
</dbReference>
<evidence type="ECO:0000256" key="1">
    <source>
        <dbReference type="RuleBase" id="RU004508"/>
    </source>
</evidence>
<sequence>MTETTDKYNASELKPDCFFSMTLSLPWGPSMASTLASWVGPGDQAIVPAFIHPSWIHSITLRGGIPVFYDCHWPEMAPSLDMLAACITNRTRMVLDCSIPGSHKRELENYLLKRDLPLIQDLSDWPMQMALNHLAESFPMDKKSGGIAIMNFSEHEKIMIGWGWAQQRLQAICTPFSAFGNDLDLSGIETIPCRRCGNPKNILDEINPSKGCVPFADSHRSKADSILRAMIGKHREIRSFPDCAVSTDGAGFRLSFPNPSQMNCQEFPSLQRVKPIFSETSISKRFRINSDDFPKACSCSETSFYLSC</sequence>
<dbReference type="InterPro" id="IPR015421">
    <property type="entry name" value="PyrdxlP-dep_Trfase_major"/>
</dbReference>
<keyword evidence="1" id="KW-0663">Pyridoxal phosphate</keyword>
<reference evidence="2 3" key="1">
    <citation type="journal article" date="2017" name="ISME J.">
        <title>Potential for microbial H2 and metal transformations associated with novel bacteria and archaea in deep terrestrial subsurface sediments.</title>
        <authorList>
            <person name="Hernsdorf A.W."/>
            <person name="Amano Y."/>
            <person name="Miyakawa K."/>
            <person name="Ise K."/>
            <person name="Suzuki Y."/>
            <person name="Anantharaman K."/>
            <person name="Probst A."/>
            <person name="Burstein D."/>
            <person name="Thomas B.C."/>
            <person name="Banfield J.F."/>
        </authorList>
    </citation>
    <scope>NUCLEOTIDE SEQUENCE [LARGE SCALE GENOMIC DNA]</scope>
    <source>
        <strain evidence="2">HGW-Wallbacteria-1</strain>
    </source>
</reference>
<dbReference type="AlphaFoldDB" id="A0A2N1PR47"/>
<comment type="caution">
    <text evidence="2">The sequence shown here is derived from an EMBL/GenBank/DDBJ whole genome shotgun (WGS) entry which is preliminary data.</text>
</comment>